<accession>A0A1I1VC62</accession>
<organism evidence="2 3">
    <name type="scientific">Actinopolyspora alba</name>
    <dbReference type="NCBI Taxonomy" id="673379"/>
    <lineage>
        <taxon>Bacteria</taxon>
        <taxon>Bacillati</taxon>
        <taxon>Actinomycetota</taxon>
        <taxon>Actinomycetes</taxon>
        <taxon>Actinopolysporales</taxon>
        <taxon>Actinopolysporaceae</taxon>
        <taxon>Actinopolyspora</taxon>
        <taxon>Actinopolyspora alba group</taxon>
    </lineage>
</organism>
<keyword evidence="3" id="KW-1185">Reference proteome</keyword>
<dbReference type="AlphaFoldDB" id="A0A1I1VC62"/>
<name>A0A1I1VC62_9ACTN</name>
<dbReference type="Proteomes" id="UP000198716">
    <property type="component" value="Unassembled WGS sequence"/>
</dbReference>
<evidence type="ECO:0000313" key="2">
    <source>
        <dbReference type="EMBL" id="SFD80681.1"/>
    </source>
</evidence>
<dbReference type="EMBL" id="FOMZ01000003">
    <property type="protein sequence ID" value="SFD80681.1"/>
    <property type="molecule type" value="Genomic_DNA"/>
</dbReference>
<sequence>MHFDDNDVVTSVHLDVDADTITEALDRSCSIAEMLEYSTLRVGSRGFEEDGPGYSSVVTSMTPRDSRSSIGDSFLAAAYPALEKFGFSEDRYRIIGDEGDDEDEVFADLVAPPRFFPKMGATVSSISGFTAKHARGDYPEADYPFRRRETYDSGRVHSVFADAGSQPDEVVVRTQLWLAAADLTTAVGLIRQPLYEWGGQAVELLPAGARAEDGYHAALLRTVASDASTNREERMLAAGRDTARFFGIPDDSAIVEQWPRESIGVVRNPRDRGNSTGARWFEGIYVRLDADPLGIVDNSTSRSESDEAPEEDDLPEGDFTDEQLSEFVEVFSGLQDVLGQVWLVVSAEVRCSRVAVAENALRNLLDGIRPRVSTEKTWLIPEETCTSGAGKYRAQASMHTFERDHHRVLDGLMNALDGGMWRSSTRPWGADTNEETVLHWSPFGATAEGEITELTVRAVYGPPKWLWEQCFEGL</sequence>
<feature type="region of interest" description="Disordered" evidence="1">
    <location>
        <begin position="296"/>
        <end position="318"/>
    </location>
</feature>
<evidence type="ECO:0000313" key="3">
    <source>
        <dbReference type="Proteomes" id="UP000198716"/>
    </source>
</evidence>
<reference evidence="3" key="1">
    <citation type="submission" date="2016-10" db="EMBL/GenBank/DDBJ databases">
        <authorList>
            <person name="Varghese N."/>
            <person name="Submissions S."/>
        </authorList>
    </citation>
    <scope>NUCLEOTIDE SEQUENCE [LARGE SCALE GENOMIC DNA]</scope>
    <source>
        <strain evidence="3">DSM 45004</strain>
    </source>
</reference>
<evidence type="ECO:0000256" key="1">
    <source>
        <dbReference type="SAM" id="MobiDB-lite"/>
    </source>
</evidence>
<feature type="compositionally biased region" description="Acidic residues" evidence="1">
    <location>
        <begin position="306"/>
        <end position="318"/>
    </location>
</feature>
<dbReference type="RefSeq" id="WP_092924831.1">
    <property type="nucleotide sequence ID" value="NZ_FOMZ01000003.1"/>
</dbReference>
<gene>
    <name evidence="2" type="ORF">SAMN04487819_103266</name>
</gene>
<proteinExistence type="predicted"/>
<protein>
    <submittedName>
        <fullName evidence="2">Uncharacterized protein</fullName>
    </submittedName>
</protein>